<keyword evidence="3" id="KW-1185">Reference proteome</keyword>
<evidence type="ECO:0008006" key="4">
    <source>
        <dbReference type="Google" id="ProtNLM"/>
    </source>
</evidence>
<name>A0ABR3XQT8_9PEZI</name>
<dbReference type="InterPro" id="IPR023213">
    <property type="entry name" value="CAT-like_dom_sf"/>
</dbReference>
<feature type="compositionally biased region" description="Low complexity" evidence="1">
    <location>
        <begin position="402"/>
        <end position="419"/>
    </location>
</feature>
<dbReference type="EMBL" id="JAZHXJ010000056">
    <property type="protein sequence ID" value="KAL1878096.1"/>
    <property type="molecule type" value="Genomic_DNA"/>
</dbReference>
<reference evidence="2 3" key="1">
    <citation type="journal article" date="2024" name="Commun. Biol.">
        <title>Comparative genomic analysis of thermophilic fungi reveals convergent evolutionary adaptations and gene losses.</title>
        <authorList>
            <person name="Steindorff A.S."/>
            <person name="Aguilar-Pontes M.V."/>
            <person name="Robinson A.J."/>
            <person name="Andreopoulos B."/>
            <person name="LaButti K."/>
            <person name="Kuo A."/>
            <person name="Mondo S."/>
            <person name="Riley R."/>
            <person name="Otillar R."/>
            <person name="Haridas S."/>
            <person name="Lipzen A."/>
            <person name="Grimwood J."/>
            <person name="Schmutz J."/>
            <person name="Clum A."/>
            <person name="Reid I.D."/>
            <person name="Moisan M.C."/>
            <person name="Butler G."/>
            <person name="Nguyen T.T.M."/>
            <person name="Dewar K."/>
            <person name="Conant G."/>
            <person name="Drula E."/>
            <person name="Henrissat B."/>
            <person name="Hansel C."/>
            <person name="Singer S."/>
            <person name="Hutchinson M.I."/>
            <person name="de Vries R.P."/>
            <person name="Natvig D.O."/>
            <person name="Powell A.J."/>
            <person name="Tsang A."/>
            <person name="Grigoriev I.V."/>
        </authorList>
    </citation>
    <scope>NUCLEOTIDE SEQUENCE [LARGE SCALE GENOMIC DNA]</scope>
    <source>
        <strain evidence="2 3">ATCC 24622</strain>
    </source>
</reference>
<accession>A0ABR3XQT8</accession>
<dbReference type="Gene3D" id="3.30.559.10">
    <property type="entry name" value="Chloramphenicol acetyltransferase-like domain"/>
    <property type="match status" value="1"/>
</dbReference>
<sequence length="500" mass="55677">MEIDYRRFQWRDTGHGSWVRDADEAETFYAVMAEKWKGSGRSFFHMTGHLSLRVRVPESESRDSLEQRLDIALSKAWLALRFHHPLIASQVKLDLTRNRYVKEYPVNPGGWLEETFVSVSTGQTGVEWANNDPPAPLLPILNVISPPVDDNNFILRDLVFRSPHDIIDGIGTLLLLDNFIRLAAEALEHAESYEPPSLQDPRILENLSPPFRVAAAVPPRPSETITRRLENIAAAEKADAIIDADVVVLPYKIGATVPGVHKRVEVKLPSAHTSKLAVACKNLGVTVTHAFHAALVLALRDLQPQSDGPRLVQYVGYLLRNERSNCVPPYNDHRHPTGVYHSASGEKLIVKMKVPGELGDKKSEFLLIVRQIKDFYTSVRDDPEHYALAPYLWARSTPPLPNSSNTSTATSVPLPSKSPSASISSMGRIDTIIAHNHGPIEIYNPWVTGEELRNGLGLFLGTFREHLSLSAAYNDAWHDRADVIEFLRCCVDVVDSGLGI</sequence>
<gene>
    <name evidence="2" type="ORF">VTK73DRAFT_8057</name>
</gene>
<dbReference type="Gene3D" id="3.30.559.30">
    <property type="entry name" value="Nonribosomal peptide synthetase, condensation domain"/>
    <property type="match status" value="1"/>
</dbReference>
<proteinExistence type="predicted"/>
<comment type="caution">
    <text evidence="2">The sequence shown here is derived from an EMBL/GenBank/DDBJ whole genome shotgun (WGS) entry which is preliminary data.</text>
</comment>
<evidence type="ECO:0000313" key="3">
    <source>
        <dbReference type="Proteomes" id="UP001586593"/>
    </source>
</evidence>
<protein>
    <recommendedName>
        <fullName evidence="4">Condensation domain-containing protein</fullName>
    </recommendedName>
</protein>
<evidence type="ECO:0000313" key="2">
    <source>
        <dbReference type="EMBL" id="KAL1878096.1"/>
    </source>
</evidence>
<feature type="region of interest" description="Disordered" evidence="1">
    <location>
        <begin position="400"/>
        <end position="419"/>
    </location>
</feature>
<dbReference type="PANTHER" id="PTHR42034:SF1">
    <property type="entry name" value="CONDENSATION DOMAIN-CONTAINING PROTEIN"/>
    <property type="match status" value="1"/>
</dbReference>
<dbReference type="PANTHER" id="PTHR42034">
    <property type="entry name" value="CHROMOSOME 7, WHOLE GENOME SHOTGUN SEQUENCE-RELATED"/>
    <property type="match status" value="1"/>
</dbReference>
<dbReference type="Proteomes" id="UP001586593">
    <property type="component" value="Unassembled WGS sequence"/>
</dbReference>
<organism evidence="2 3">
    <name type="scientific">Phialemonium thermophilum</name>
    <dbReference type="NCBI Taxonomy" id="223376"/>
    <lineage>
        <taxon>Eukaryota</taxon>
        <taxon>Fungi</taxon>
        <taxon>Dikarya</taxon>
        <taxon>Ascomycota</taxon>
        <taxon>Pezizomycotina</taxon>
        <taxon>Sordariomycetes</taxon>
        <taxon>Sordariomycetidae</taxon>
        <taxon>Cephalothecales</taxon>
        <taxon>Cephalothecaceae</taxon>
        <taxon>Phialemonium</taxon>
    </lineage>
</organism>
<evidence type="ECO:0000256" key="1">
    <source>
        <dbReference type="SAM" id="MobiDB-lite"/>
    </source>
</evidence>